<feature type="transmembrane region" description="Helical" evidence="1">
    <location>
        <begin position="127"/>
        <end position="147"/>
    </location>
</feature>
<feature type="transmembrane region" description="Helical" evidence="1">
    <location>
        <begin position="85"/>
        <end position="107"/>
    </location>
</feature>
<feature type="transmembrane region" description="Helical" evidence="1">
    <location>
        <begin position="40"/>
        <end position="64"/>
    </location>
</feature>
<evidence type="ECO:0000256" key="1">
    <source>
        <dbReference type="SAM" id="Phobius"/>
    </source>
</evidence>
<dbReference type="OrthoDB" id="8607342at2"/>
<organism evidence="3 4">
    <name type="scientific">Staphylococcus massiliensis S46</name>
    <dbReference type="NCBI Taxonomy" id="1229783"/>
    <lineage>
        <taxon>Bacteria</taxon>
        <taxon>Bacillati</taxon>
        <taxon>Bacillota</taxon>
        <taxon>Bacilli</taxon>
        <taxon>Bacillales</taxon>
        <taxon>Staphylococcaceae</taxon>
        <taxon>Staphylococcus</taxon>
    </lineage>
</organism>
<dbReference type="PATRIC" id="fig|1229783.3.peg.501"/>
<gene>
    <name evidence="3" type="ORF">C273_02468</name>
</gene>
<dbReference type="InterPro" id="IPR003675">
    <property type="entry name" value="Rce1/LyrA-like_dom"/>
</dbReference>
<accession>K9AVE3</accession>
<keyword evidence="1" id="KW-1133">Transmembrane helix</keyword>
<evidence type="ECO:0000313" key="4">
    <source>
        <dbReference type="Proteomes" id="UP000009885"/>
    </source>
</evidence>
<evidence type="ECO:0000313" key="3">
    <source>
        <dbReference type="EMBL" id="EKU50096.1"/>
    </source>
</evidence>
<dbReference type="InterPro" id="IPR052710">
    <property type="entry name" value="CAAX_protease"/>
</dbReference>
<dbReference type="PANTHER" id="PTHR36435">
    <property type="entry name" value="SLR1288 PROTEIN"/>
    <property type="match status" value="1"/>
</dbReference>
<keyword evidence="1" id="KW-0472">Membrane</keyword>
<proteinExistence type="predicted"/>
<feature type="transmembrane region" description="Helical" evidence="1">
    <location>
        <begin position="159"/>
        <end position="179"/>
    </location>
</feature>
<keyword evidence="4" id="KW-1185">Reference proteome</keyword>
<dbReference type="EMBL" id="AMSQ01000003">
    <property type="protein sequence ID" value="EKU50096.1"/>
    <property type="molecule type" value="Genomic_DNA"/>
</dbReference>
<dbReference type="AlphaFoldDB" id="K9AVE3"/>
<dbReference type="Proteomes" id="UP000009885">
    <property type="component" value="Unassembled WGS sequence"/>
</dbReference>
<name>K9AVE3_9STAP</name>
<dbReference type="eggNOG" id="COG1266">
    <property type="taxonomic scope" value="Bacteria"/>
</dbReference>
<sequence>MNKAQKEHILLRILKVIGFILLAIIPMTLSSFLVTSDKNLPLWGTILLTLLILCIDLTLIWFMYRKYKKYSGHGIKKLTLKTIGLIILFAIFARALMYGLTVLRISLLGEKMTKNDQAIMGFDYQNTSMIAMLLFVLTLSFITPILEELAFRGIFYNKVFKYGSFILPLVITSLVFGSFHMPSDILSLIIYASLGALLIIIYRKTENILASMILHMINNLLPASMLFIMYLNGVSMTNLM</sequence>
<reference evidence="3 4" key="1">
    <citation type="journal article" date="2013" name="Genome Announc.">
        <title>Genome Sequence of Staphylococcus massiliensis Strain S46, Isolated from the Surface of Healthy Human Skin.</title>
        <authorList>
            <person name="Srivastav R."/>
            <person name="Singh A."/>
            <person name="Jangir P.K."/>
            <person name="Kumari C."/>
            <person name="Muduli S."/>
            <person name="Sharma R."/>
        </authorList>
    </citation>
    <scope>NUCLEOTIDE SEQUENCE [LARGE SCALE GENOMIC DNA]</scope>
    <source>
        <strain evidence="3 4">S46</strain>
    </source>
</reference>
<keyword evidence="1" id="KW-0812">Transmembrane</keyword>
<feature type="transmembrane region" description="Helical" evidence="1">
    <location>
        <begin position="185"/>
        <end position="202"/>
    </location>
</feature>
<dbReference type="GO" id="GO:0004175">
    <property type="term" value="F:endopeptidase activity"/>
    <property type="evidence" value="ECO:0007669"/>
    <property type="project" value="UniProtKB-ARBA"/>
</dbReference>
<dbReference type="Pfam" id="PF02517">
    <property type="entry name" value="Rce1-like"/>
    <property type="match status" value="1"/>
</dbReference>
<dbReference type="RefSeq" id="WP_009382322.1">
    <property type="nucleotide sequence ID" value="NZ_AMSQ01000003.1"/>
</dbReference>
<comment type="caution">
    <text evidence="3">The sequence shown here is derived from an EMBL/GenBank/DDBJ whole genome shotgun (WGS) entry which is preliminary data.</text>
</comment>
<feature type="domain" description="CAAX prenyl protease 2/Lysostaphin resistance protein A-like" evidence="2">
    <location>
        <begin position="132"/>
        <end position="221"/>
    </location>
</feature>
<feature type="transmembrane region" description="Helical" evidence="1">
    <location>
        <begin position="12"/>
        <end position="34"/>
    </location>
</feature>
<protein>
    <recommendedName>
        <fullName evidence="2">CAAX prenyl protease 2/Lysostaphin resistance protein A-like domain-containing protein</fullName>
    </recommendedName>
</protein>
<dbReference type="STRING" id="1229783.C273_02468"/>
<evidence type="ECO:0000259" key="2">
    <source>
        <dbReference type="Pfam" id="PF02517"/>
    </source>
</evidence>
<dbReference type="GO" id="GO:0080120">
    <property type="term" value="P:CAAX-box protein maturation"/>
    <property type="evidence" value="ECO:0007669"/>
    <property type="project" value="UniProtKB-ARBA"/>
</dbReference>
<dbReference type="PANTHER" id="PTHR36435:SF1">
    <property type="entry name" value="CAAX AMINO TERMINAL PROTEASE FAMILY PROTEIN"/>
    <property type="match status" value="1"/>
</dbReference>
<feature type="transmembrane region" description="Helical" evidence="1">
    <location>
        <begin position="209"/>
        <end position="231"/>
    </location>
</feature>